<dbReference type="Gene3D" id="1.20.58.760">
    <property type="entry name" value="Peptidase M41"/>
    <property type="match status" value="1"/>
</dbReference>
<evidence type="ECO:0000256" key="2">
    <source>
        <dbReference type="ARBA" id="ARBA00010044"/>
    </source>
</evidence>
<dbReference type="InterPro" id="IPR005936">
    <property type="entry name" value="FtsH"/>
</dbReference>
<sequence length="883" mass="95020">MVWSNYSSGMGPDVCAACMMLQRCIPGGSTTTAATSSSSHFPSFPSSNFRCASLVFNLRTSSGAAAARQWSFRPENEFQKSKLEAGGGGGGRGGGDRKTAVAASHQLLLSSKYSFASGSFIGSGYGGKFETCRLEKWQRVAVVAARAQGAEEDSQEQSSPASGRNVKPSRTEEANLPSTSGRTSPSSPPQQNSNWWRKPKWRWNLNWNWKGAPAVQAHEIGALLLQLSVVVLFMRLLRPGVPFPGPSTAAAAEPNVPTAYVSVPFSEFLNRINRNDVENVEVDGVHFTFSLRLKARQAELSKDAKFTRSSTPAKRICYTTTRPSDMSTPYQKMIENGVDFGAPDKRSMKLINSLSITLLYLALFAGLLGRFPLKLPQRSTGRLRGRKGLLSGGGKDRDGGGPVMFADVAGVDEAKEELEEIVEFLKNPERYSRLGARPPRGVLLVGPPGTGKTLLAKAVAGEADVPFISCSASEFVELYVGMGASRVRDLFARAKKDAPSIVFIDEIDAVAKGRDGRLRSVGNDEREQTLNQLLTELDGFESNSTVIVLGATNRADVLDPALRRPGRFDRIVMVEPPDRQGREEILNVHVLKKQLPLATDVDINVIAAATAGFTGADLANLVNEAALLAGRASKLEVGKEEFSRAVERSIAGIEKKRSTLHGSEKSVVARHEAGHAVVGTAVAKFIPGQSRVQKLSILPRTGGTLGFTYIPPAAEDRYLFFVDELRGRLVTLLGGRAAEEVVYSGRVSTGALDDIKRATDVAYKAVAEYGLNSSIGPMSLATLSGGGLDESGGSFPWGKDQGQVVDMVQKEVRTLLQSALAVSLLVIRLNLAVLEGLGAQLEAEERLEGEDLENWLNMVEAPMELAAFIRSDYVAPAEQLSTS</sequence>
<dbReference type="InterPro" id="IPR003959">
    <property type="entry name" value="ATPase_AAA_core"/>
</dbReference>
<feature type="region of interest" description="Disordered" evidence="11">
    <location>
        <begin position="148"/>
        <end position="195"/>
    </location>
</feature>
<keyword evidence="6" id="KW-0547">Nucleotide-binding</keyword>
<evidence type="ECO:0000256" key="10">
    <source>
        <dbReference type="ARBA" id="ARBA00023049"/>
    </source>
</evidence>
<evidence type="ECO:0000256" key="7">
    <source>
        <dbReference type="ARBA" id="ARBA00022801"/>
    </source>
</evidence>
<evidence type="ECO:0000256" key="5">
    <source>
        <dbReference type="ARBA" id="ARBA00022723"/>
    </source>
</evidence>
<dbReference type="Gene3D" id="1.10.8.60">
    <property type="match status" value="1"/>
</dbReference>
<evidence type="ECO:0000259" key="12">
    <source>
        <dbReference type="SMART" id="SM00382"/>
    </source>
</evidence>
<dbReference type="InterPro" id="IPR000642">
    <property type="entry name" value="Peptidase_M41"/>
</dbReference>
<dbReference type="EMBL" id="OZ020113">
    <property type="protein sequence ID" value="CAK9266041.1"/>
    <property type="molecule type" value="Genomic_DNA"/>
</dbReference>
<name>A0ABP0WIQ9_9BRYO</name>
<dbReference type="InterPro" id="IPR041569">
    <property type="entry name" value="AAA_lid_3"/>
</dbReference>
<dbReference type="InterPro" id="IPR003593">
    <property type="entry name" value="AAA+_ATPase"/>
</dbReference>
<evidence type="ECO:0000256" key="4">
    <source>
        <dbReference type="ARBA" id="ARBA00022670"/>
    </source>
</evidence>
<evidence type="ECO:0000256" key="8">
    <source>
        <dbReference type="ARBA" id="ARBA00022833"/>
    </source>
</evidence>
<evidence type="ECO:0000313" key="13">
    <source>
        <dbReference type="EMBL" id="CAK9266041.1"/>
    </source>
</evidence>
<dbReference type="Pfam" id="PF17862">
    <property type="entry name" value="AAA_lid_3"/>
    <property type="match status" value="1"/>
</dbReference>
<dbReference type="CDD" id="cd19501">
    <property type="entry name" value="RecA-like_FtsH"/>
    <property type="match status" value="1"/>
</dbReference>
<evidence type="ECO:0000256" key="1">
    <source>
        <dbReference type="ARBA" id="ARBA00001947"/>
    </source>
</evidence>
<evidence type="ECO:0000256" key="9">
    <source>
        <dbReference type="ARBA" id="ARBA00022840"/>
    </source>
</evidence>
<comment type="cofactor">
    <cofactor evidence="1">
        <name>Zn(2+)</name>
        <dbReference type="ChEBI" id="CHEBI:29105"/>
    </cofactor>
</comment>
<keyword evidence="10" id="KW-0482">Metalloprotease</keyword>
<gene>
    <name evidence="13" type="ORF">CSSPJE1EN1_LOCUS11519</name>
</gene>
<keyword evidence="5" id="KW-0479">Metal-binding</keyword>
<evidence type="ECO:0000256" key="6">
    <source>
        <dbReference type="ARBA" id="ARBA00022741"/>
    </source>
</evidence>
<keyword evidence="9" id="KW-0067">ATP-binding</keyword>
<dbReference type="Gene3D" id="3.40.50.300">
    <property type="entry name" value="P-loop containing nucleotide triphosphate hydrolases"/>
    <property type="match status" value="1"/>
</dbReference>
<keyword evidence="4" id="KW-0645">Protease</keyword>
<feature type="compositionally biased region" description="Low complexity" evidence="11">
    <location>
        <begin position="177"/>
        <end position="194"/>
    </location>
</feature>
<evidence type="ECO:0000256" key="11">
    <source>
        <dbReference type="SAM" id="MobiDB-lite"/>
    </source>
</evidence>
<dbReference type="SUPFAM" id="SSF140990">
    <property type="entry name" value="FtsH protease domain-like"/>
    <property type="match status" value="1"/>
</dbReference>
<comment type="similarity">
    <text evidence="3">In the N-terminal section; belongs to the AAA ATPase family.</text>
</comment>
<organism evidence="13 14">
    <name type="scientific">Sphagnum jensenii</name>
    <dbReference type="NCBI Taxonomy" id="128206"/>
    <lineage>
        <taxon>Eukaryota</taxon>
        <taxon>Viridiplantae</taxon>
        <taxon>Streptophyta</taxon>
        <taxon>Embryophyta</taxon>
        <taxon>Bryophyta</taxon>
        <taxon>Sphagnophytina</taxon>
        <taxon>Sphagnopsida</taxon>
        <taxon>Sphagnales</taxon>
        <taxon>Sphagnaceae</taxon>
        <taxon>Sphagnum</taxon>
    </lineage>
</organism>
<feature type="domain" description="AAA+ ATPase" evidence="12">
    <location>
        <begin position="438"/>
        <end position="578"/>
    </location>
</feature>
<dbReference type="Pfam" id="PF01434">
    <property type="entry name" value="Peptidase_M41"/>
    <property type="match status" value="1"/>
</dbReference>
<proteinExistence type="inferred from homology"/>
<dbReference type="SMART" id="SM00382">
    <property type="entry name" value="AAA"/>
    <property type="match status" value="1"/>
</dbReference>
<comment type="similarity">
    <text evidence="2">In the C-terminal section; belongs to the peptidase M41 family.</text>
</comment>
<dbReference type="HAMAP" id="MF_01458">
    <property type="entry name" value="FtsH"/>
    <property type="match status" value="1"/>
</dbReference>
<feature type="region of interest" description="Disordered" evidence="11">
    <location>
        <begin position="77"/>
        <end position="98"/>
    </location>
</feature>
<evidence type="ECO:0000313" key="14">
    <source>
        <dbReference type="Proteomes" id="UP001497444"/>
    </source>
</evidence>
<accession>A0ABP0WIQ9</accession>
<dbReference type="PROSITE" id="PS00674">
    <property type="entry name" value="AAA"/>
    <property type="match status" value="1"/>
</dbReference>
<dbReference type="InterPro" id="IPR037219">
    <property type="entry name" value="Peptidase_M41-like"/>
</dbReference>
<keyword evidence="8" id="KW-0862">Zinc</keyword>
<keyword evidence="7" id="KW-0378">Hydrolase</keyword>
<keyword evidence="14" id="KW-1185">Reference proteome</keyword>
<dbReference type="PANTHER" id="PTHR23076">
    <property type="entry name" value="METALLOPROTEASE M41 FTSH"/>
    <property type="match status" value="1"/>
</dbReference>
<dbReference type="InterPro" id="IPR003960">
    <property type="entry name" value="ATPase_AAA_CS"/>
</dbReference>
<dbReference type="SUPFAM" id="SSF52540">
    <property type="entry name" value="P-loop containing nucleoside triphosphate hydrolases"/>
    <property type="match status" value="1"/>
</dbReference>
<protein>
    <recommendedName>
        <fullName evidence="12">AAA+ ATPase domain-containing protein</fullName>
    </recommendedName>
</protein>
<reference evidence="13" key="1">
    <citation type="submission" date="2024-02" db="EMBL/GenBank/DDBJ databases">
        <authorList>
            <consortium name="ELIXIR-Norway"/>
            <consortium name="Elixir Norway"/>
        </authorList>
    </citation>
    <scope>NUCLEOTIDE SEQUENCE</scope>
</reference>
<dbReference type="PANTHER" id="PTHR23076:SF49">
    <property type="entry name" value="ATP-DEPENDENT ZINC METALLOPROTEASE FTSH 7, CHLOROPLASTIC"/>
    <property type="match status" value="1"/>
</dbReference>
<dbReference type="InterPro" id="IPR027417">
    <property type="entry name" value="P-loop_NTPase"/>
</dbReference>
<dbReference type="Pfam" id="PF00004">
    <property type="entry name" value="AAA"/>
    <property type="match status" value="1"/>
</dbReference>
<evidence type="ECO:0000256" key="3">
    <source>
        <dbReference type="ARBA" id="ARBA00010550"/>
    </source>
</evidence>
<dbReference type="Proteomes" id="UP001497444">
    <property type="component" value="Chromosome 18"/>
</dbReference>